<dbReference type="CDD" id="cd16015">
    <property type="entry name" value="LTA_synthase"/>
    <property type="match status" value="1"/>
</dbReference>
<reference evidence="13 14" key="2">
    <citation type="journal article" date="2012" name="Stand. Genomic Sci.">
        <title>Complete Genome Sequence of Clostridium clariflavum DSM 19732.</title>
        <authorList>
            <person name="Izquierdo J.A."/>
            <person name="Goodwin L."/>
            <person name="Davenport K.W."/>
            <person name="Teshima H."/>
            <person name="Bruce D."/>
            <person name="Detter C."/>
            <person name="Tapia R."/>
            <person name="Han S."/>
            <person name="Land M."/>
            <person name="Hauser L."/>
            <person name="Jeffries C.D."/>
            <person name="Han J."/>
            <person name="Pitluck S."/>
            <person name="Nolan M."/>
            <person name="Chen A."/>
            <person name="Huntemann M."/>
            <person name="Mavromatis K."/>
            <person name="Mikhailova N."/>
            <person name="Liolios K."/>
            <person name="Woyke T."/>
            <person name="Lynd L.R."/>
        </authorList>
    </citation>
    <scope>NUCLEOTIDE SEQUENCE [LARGE SCALE GENOMIC DNA]</scope>
    <source>
        <strain evidence="14">DSM 19732 / NBRC 101661 / EBR45</strain>
    </source>
</reference>
<dbReference type="Pfam" id="PF00884">
    <property type="entry name" value="Sulfatase"/>
    <property type="match status" value="1"/>
</dbReference>
<evidence type="ECO:0000256" key="10">
    <source>
        <dbReference type="PIRSR" id="PIRSR005091-3"/>
    </source>
</evidence>
<dbReference type="Gene3D" id="3.30.1120.170">
    <property type="match status" value="1"/>
</dbReference>
<keyword evidence="6 11" id="KW-1133">Transmembrane helix</keyword>
<evidence type="ECO:0000256" key="1">
    <source>
        <dbReference type="ARBA" id="ARBA00004651"/>
    </source>
</evidence>
<name>G8LYX7_ACECE</name>
<dbReference type="InterPro" id="IPR000917">
    <property type="entry name" value="Sulfatase_N"/>
</dbReference>
<dbReference type="RefSeq" id="WP_014254495.1">
    <property type="nucleotide sequence ID" value="NC_016627.1"/>
</dbReference>
<evidence type="ECO:0000256" key="11">
    <source>
        <dbReference type="SAM" id="Phobius"/>
    </source>
</evidence>
<feature type="transmembrane region" description="Helical" evidence="11">
    <location>
        <begin position="85"/>
        <end position="105"/>
    </location>
</feature>
<feature type="transmembrane region" description="Helical" evidence="11">
    <location>
        <begin position="53"/>
        <end position="79"/>
    </location>
</feature>
<dbReference type="InterPro" id="IPR012160">
    <property type="entry name" value="LtaS-like"/>
</dbReference>
<dbReference type="InterPro" id="IPR050448">
    <property type="entry name" value="OpgB/LTA_synthase_biosynth"/>
</dbReference>
<comment type="pathway">
    <text evidence="2">Cell wall biogenesis; lipoteichoic acid biosynthesis.</text>
</comment>
<feature type="binding site" evidence="10">
    <location>
        <position position="482"/>
    </location>
    <ligand>
        <name>Mn(2+)</name>
        <dbReference type="ChEBI" id="CHEBI:29035"/>
    </ligand>
</feature>
<evidence type="ECO:0000256" key="8">
    <source>
        <dbReference type="PIRSR" id="PIRSR005091-1"/>
    </source>
</evidence>
<dbReference type="PANTHER" id="PTHR47371:SF3">
    <property type="entry name" value="PHOSPHOGLYCEROL TRANSFERASE I"/>
    <property type="match status" value="1"/>
</dbReference>
<gene>
    <name evidence="13" type="ordered locus">Clocl_1218</name>
</gene>
<evidence type="ECO:0000313" key="13">
    <source>
        <dbReference type="EMBL" id="AEV67879.1"/>
    </source>
</evidence>
<proteinExistence type="inferred from homology"/>
<dbReference type="GO" id="GO:0016740">
    <property type="term" value="F:transferase activity"/>
    <property type="evidence" value="ECO:0007669"/>
    <property type="project" value="UniProtKB-KW"/>
</dbReference>
<reference evidence="14" key="1">
    <citation type="submission" date="2011-12" db="EMBL/GenBank/DDBJ databases">
        <title>Complete sequence of Clostridium clariflavum DSM 19732.</title>
        <authorList>
            <consortium name="US DOE Joint Genome Institute"/>
            <person name="Lucas S."/>
            <person name="Han J."/>
            <person name="Lapidus A."/>
            <person name="Cheng J.-F."/>
            <person name="Goodwin L."/>
            <person name="Pitluck S."/>
            <person name="Peters L."/>
            <person name="Teshima H."/>
            <person name="Detter J.C."/>
            <person name="Han C."/>
            <person name="Tapia R."/>
            <person name="Land M."/>
            <person name="Hauser L."/>
            <person name="Kyrpides N."/>
            <person name="Ivanova N."/>
            <person name="Pagani I."/>
            <person name="Kitzmiller T."/>
            <person name="Lynd L."/>
            <person name="Izquierdo J."/>
            <person name="Woyke T."/>
        </authorList>
    </citation>
    <scope>NUCLEOTIDE SEQUENCE [LARGE SCALE GENOMIC DNA]</scope>
    <source>
        <strain evidence="14">DSM 19732 / NBRC 101661 / EBR45</strain>
    </source>
</reference>
<feature type="transmembrane region" description="Helical" evidence="11">
    <location>
        <begin position="20"/>
        <end position="41"/>
    </location>
</feature>
<evidence type="ECO:0000256" key="3">
    <source>
        <dbReference type="ARBA" id="ARBA00009983"/>
    </source>
</evidence>
<dbReference type="GO" id="GO:0005886">
    <property type="term" value="C:plasma membrane"/>
    <property type="evidence" value="ECO:0007669"/>
    <property type="project" value="UniProtKB-SubCell"/>
</dbReference>
<feature type="binding site" evidence="10">
    <location>
        <position position="481"/>
    </location>
    <ligand>
        <name>Mn(2+)</name>
        <dbReference type="ChEBI" id="CHEBI:29035"/>
    </ligand>
</feature>
<dbReference type="Gene3D" id="3.40.720.10">
    <property type="entry name" value="Alkaline Phosphatase, subunit A"/>
    <property type="match status" value="1"/>
</dbReference>
<keyword evidence="5 11" id="KW-0812">Transmembrane</keyword>
<dbReference type="SUPFAM" id="SSF53649">
    <property type="entry name" value="Alkaline phosphatase-like"/>
    <property type="match status" value="1"/>
</dbReference>
<dbReference type="PANTHER" id="PTHR47371">
    <property type="entry name" value="LIPOTEICHOIC ACID SYNTHASE"/>
    <property type="match status" value="1"/>
</dbReference>
<evidence type="ECO:0000313" key="14">
    <source>
        <dbReference type="Proteomes" id="UP000005435"/>
    </source>
</evidence>
<keyword evidence="4" id="KW-1003">Cell membrane</keyword>
<keyword evidence="14" id="KW-1185">Reference proteome</keyword>
<feature type="binding site" evidence="9">
    <location>
        <position position="422"/>
    </location>
    <ligand>
        <name>substrate</name>
    </ligand>
</feature>
<feature type="binding site" evidence="10">
    <location>
        <position position="307"/>
    </location>
    <ligand>
        <name>Mn(2+)</name>
        <dbReference type="ChEBI" id="CHEBI:29035"/>
    </ligand>
</feature>
<feature type="active site" evidence="8">
    <location>
        <position position="307"/>
    </location>
</feature>
<evidence type="ECO:0000256" key="6">
    <source>
        <dbReference type="ARBA" id="ARBA00022989"/>
    </source>
</evidence>
<keyword evidence="13" id="KW-0808">Transferase</keyword>
<protein>
    <submittedName>
        <fullName evidence="13">Phosphoglycerol transferase family protein, alkaline phosphatase superfamily</fullName>
    </submittedName>
</protein>
<dbReference type="AlphaFoldDB" id="G8LYX7"/>
<dbReference type="OrthoDB" id="5901192at2"/>
<dbReference type="KEGG" id="ccl:Clocl_1218"/>
<comment type="subcellular location">
    <subcellularLocation>
        <location evidence="1">Cell membrane</location>
        <topology evidence="1">Multi-pass membrane protein</topology>
    </subcellularLocation>
</comment>
<dbReference type="STRING" id="720554.Clocl_1218"/>
<keyword evidence="9" id="KW-0464">Manganese</keyword>
<evidence type="ECO:0000256" key="7">
    <source>
        <dbReference type="ARBA" id="ARBA00023136"/>
    </source>
</evidence>
<organism evidence="13 14">
    <name type="scientific">Acetivibrio clariflavus (strain DSM 19732 / NBRC 101661 / EBR45)</name>
    <name type="common">Clostridium clariflavum</name>
    <dbReference type="NCBI Taxonomy" id="720554"/>
    <lineage>
        <taxon>Bacteria</taxon>
        <taxon>Bacillati</taxon>
        <taxon>Bacillota</taxon>
        <taxon>Clostridia</taxon>
        <taxon>Eubacteriales</taxon>
        <taxon>Oscillospiraceae</taxon>
        <taxon>Acetivibrio</taxon>
    </lineage>
</organism>
<feature type="domain" description="Sulfatase N-terminal" evidence="12">
    <location>
        <begin position="257"/>
        <end position="544"/>
    </location>
</feature>
<dbReference type="EMBL" id="CP003065">
    <property type="protein sequence ID" value="AEV67879.1"/>
    <property type="molecule type" value="Genomic_DNA"/>
</dbReference>
<dbReference type="InterPro" id="IPR017850">
    <property type="entry name" value="Alkaline_phosphatase_core_sf"/>
</dbReference>
<dbReference type="HOGENOM" id="CLU_021310_0_0_9"/>
<comment type="similarity">
    <text evidence="3">Belongs to the LTA synthase family.</text>
</comment>
<feature type="transmembrane region" description="Helical" evidence="11">
    <location>
        <begin position="139"/>
        <end position="156"/>
    </location>
</feature>
<keyword evidence="9" id="KW-0479">Metal-binding</keyword>
<accession>G8LYX7</accession>
<evidence type="ECO:0000256" key="9">
    <source>
        <dbReference type="PIRSR" id="PIRSR005091-2"/>
    </source>
</evidence>
<dbReference type="eggNOG" id="COG1368">
    <property type="taxonomic scope" value="Bacteria"/>
</dbReference>
<evidence type="ECO:0000259" key="12">
    <source>
        <dbReference type="Pfam" id="PF00884"/>
    </source>
</evidence>
<feature type="binding site" evidence="10">
    <location>
        <position position="265"/>
    </location>
    <ligand>
        <name>Mn(2+)</name>
        <dbReference type="ChEBI" id="CHEBI:29035"/>
    </ligand>
</feature>
<dbReference type="Proteomes" id="UP000005435">
    <property type="component" value="Chromosome"/>
</dbReference>
<feature type="transmembrane region" description="Helical" evidence="11">
    <location>
        <begin position="168"/>
        <end position="185"/>
    </location>
</feature>
<keyword evidence="7 11" id="KW-0472">Membrane</keyword>
<evidence type="ECO:0000256" key="4">
    <source>
        <dbReference type="ARBA" id="ARBA00022475"/>
    </source>
</evidence>
<sequence precursor="true">MNIKLERVKVKPFIDITEQFNWYDLIYIAFFMAAILCKAVFMQFQMHISFRPLFSKINIFMTISSVGFVLILFAFLFIFYSRNKVAFLIANIVLSVLFFSDAMYFRYYNTIISVPVISNARFLGSVGDSIVSLLRKSDILYFIDIPLFLLYSIIFRKKAVKSQIFSRLIISVFAFALGAGSFAVAKSQNDFSIYDNNYIVKNFGLGYFHYYDAKKYIAENLLRDKKLSSEEEQDIRNYLDKKSNNSVGKYNSIAKGKNLIVIQVEALQEFVIGLKVNGKEVTPNLNKLLNESVYFENIYVQVAGGNTSDAEFMTNNSLYPAKEGTAYFRFATNTFKSLPMMLKEAGYNTYAAHAYSPSFWNRTEMYKALGFDDFISQSDMVLDEFIGWGGWALSDDSFYRQTLEAIDKSKPFYAFLVTLSSHHPYSYFNDKDNFDVGKYDKTYLGNYLKAQNYADAAIGRFIEKLKKEGLYENSLIVIYGDHHGLPKDQAGDLFSLINVSNSKLEWAKLQKVPLIIHYPGLESQVVETIGGQMDIGPTIINLMGLDDYFVLGKDLLNCDKGYAILRNGSVITDEFYYFSDENKVYDFKSGKELDRAAYDEEIKRYLEDLRISDLILEKDAFAKMKFDR</sequence>
<dbReference type="PIRSF" id="PIRSF005091">
    <property type="entry name" value="Mmb_sulf_HI1246"/>
    <property type="match status" value="1"/>
</dbReference>
<evidence type="ECO:0000256" key="2">
    <source>
        <dbReference type="ARBA" id="ARBA00004936"/>
    </source>
</evidence>
<evidence type="ECO:0000256" key="5">
    <source>
        <dbReference type="ARBA" id="ARBA00022692"/>
    </source>
</evidence>
<dbReference type="GO" id="GO:0046872">
    <property type="term" value="F:metal ion binding"/>
    <property type="evidence" value="ECO:0007669"/>
    <property type="project" value="UniProtKB-KW"/>
</dbReference>